<dbReference type="Pfam" id="PF13387">
    <property type="entry name" value="Lnb_N"/>
    <property type="match status" value="1"/>
</dbReference>
<keyword evidence="3" id="KW-0732">Signal</keyword>
<keyword evidence="6" id="KW-1185">Reference proteome</keyword>
<evidence type="ECO:0000313" key="6">
    <source>
        <dbReference type="Proteomes" id="UP000001880"/>
    </source>
</evidence>
<evidence type="ECO:0000256" key="1">
    <source>
        <dbReference type="SAM" id="MobiDB-lite"/>
    </source>
</evidence>
<feature type="transmembrane region" description="Helical" evidence="2">
    <location>
        <begin position="359"/>
        <end position="376"/>
    </location>
</feature>
<keyword evidence="2" id="KW-1133">Transmembrane helix</keyword>
<evidence type="ECO:0000256" key="3">
    <source>
        <dbReference type="SAM" id="SignalP"/>
    </source>
</evidence>
<evidence type="ECO:0000259" key="4">
    <source>
        <dbReference type="Pfam" id="PF13387"/>
    </source>
</evidence>
<accession>D0LWH4</accession>
<evidence type="ECO:0000313" key="5">
    <source>
        <dbReference type="EMBL" id="ACY17624.1"/>
    </source>
</evidence>
<dbReference type="HOGENOM" id="CLU_052983_0_0_7"/>
<proteinExistence type="predicted"/>
<name>D0LWH4_HALO1</name>
<dbReference type="EMBL" id="CP001804">
    <property type="protein sequence ID" value="ACY17624.1"/>
    <property type="molecule type" value="Genomic_DNA"/>
</dbReference>
<feature type="transmembrane region" description="Helical" evidence="2">
    <location>
        <begin position="382"/>
        <end position="400"/>
    </location>
</feature>
<keyword evidence="2" id="KW-0812">Transmembrane</keyword>
<dbReference type="AlphaFoldDB" id="D0LWH4"/>
<reference evidence="5 6" key="1">
    <citation type="journal article" date="2010" name="Stand. Genomic Sci.">
        <title>Complete genome sequence of Haliangium ochraceum type strain (SMP-2).</title>
        <authorList>
            <consortium name="US DOE Joint Genome Institute (JGI-PGF)"/>
            <person name="Ivanova N."/>
            <person name="Daum C."/>
            <person name="Lang E."/>
            <person name="Abt B."/>
            <person name="Kopitz M."/>
            <person name="Saunders E."/>
            <person name="Lapidus A."/>
            <person name="Lucas S."/>
            <person name="Glavina Del Rio T."/>
            <person name="Nolan M."/>
            <person name="Tice H."/>
            <person name="Copeland A."/>
            <person name="Cheng J.F."/>
            <person name="Chen F."/>
            <person name="Bruce D."/>
            <person name="Goodwin L."/>
            <person name="Pitluck S."/>
            <person name="Mavromatis K."/>
            <person name="Pati A."/>
            <person name="Mikhailova N."/>
            <person name="Chen A."/>
            <person name="Palaniappan K."/>
            <person name="Land M."/>
            <person name="Hauser L."/>
            <person name="Chang Y.J."/>
            <person name="Jeffries C.D."/>
            <person name="Detter J.C."/>
            <person name="Brettin T."/>
            <person name="Rohde M."/>
            <person name="Goker M."/>
            <person name="Bristow J."/>
            <person name="Markowitz V."/>
            <person name="Eisen J.A."/>
            <person name="Hugenholtz P."/>
            <person name="Kyrpides N.C."/>
            <person name="Klenk H.P."/>
        </authorList>
    </citation>
    <scope>NUCLEOTIDE SEQUENCE [LARGE SCALE GENOMIC DNA]</scope>
    <source>
        <strain evidence="6">DSM 14365 / CIP 107738 / JCM 11303 / AJ 13395 / SMP-2</strain>
    </source>
</reference>
<feature type="domain" description="Lnb N-terminal periplasmic" evidence="4">
    <location>
        <begin position="44"/>
        <end position="209"/>
    </location>
</feature>
<dbReference type="STRING" id="502025.Hoch_5136"/>
<sequence length="405" mass="45688">MLSRRHLATLSFLLASAFAVAALAPAHAQPAPEPAHAQPAPAQADAGTASADGPAPVIELWTMGPGDLIWEKYGHTALCTRYPDPRDDRCYNYGTTNFAEPVKLVWDFLRNRTKFWVSTTTPTRIMRFYSQVLDRSIWVQPLPLSPEGARHAAQVLETSTLPENKFYRYHHYDDNCATRVRDIVDEVTDGGLQAAREDSYPYSLREITRRGMTEHGILSLLVDFPLGRRSDRVPDGWDAMHQPDMLRVAVEKHLGIEPVQIYERQGAPFDVSHPIARWWLMLMGLGFALPALLTWYLGRFQRLGLGLSIAPAGLVGLLLWVMATISTLPEIRWNEAILVMWPLDLLLPVLPLRLRQRYARFRLLWSLGLLLLSLIGVLHQPLWAILMWPAATCAIAALPARKRET</sequence>
<dbReference type="Proteomes" id="UP000001880">
    <property type="component" value="Chromosome"/>
</dbReference>
<feature type="transmembrane region" description="Helical" evidence="2">
    <location>
        <begin position="278"/>
        <end position="298"/>
    </location>
</feature>
<dbReference type="eggNOG" id="ENOG502Z87C">
    <property type="taxonomic scope" value="Bacteria"/>
</dbReference>
<dbReference type="OrthoDB" id="5490204at2"/>
<feature type="chain" id="PRO_5003010645" description="Lnb N-terminal periplasmic domain-containing protein" evidence="3">
    <location>
        <begin position="29"/>
        <end position="405"/>
    </location>
</feature>
<dbReference type="RefSeq" id="WP_012830216.1">
    <property type="nucleotide sequence ID" value="NC_013440.1"/>
</dbReference>
<dbReference type="KEGG" id="hoh:Hoch_5136"/>
<protein>
    <recommendedName>
        <fullName evidence="4">Lnb N-terminal periplasmic domain-containing protein</fullName>
    </recommendedName>
</protein>
<gene>
    <name evidence="5" type="ordered locus">Hoch_5136</name>
</gene>
<dbReference type="InterPro" id="IPR025178">
    <property type="entry name" value="Lnb_N"/>
</dbReference>
<organism evidence="5 6">
    <name type="scientific">Haliangium ochraceum (strain DSM 14365 / JCM 11303 / SMP-2)</name>
    <dbReference type="NCBI Taxonomy" id="502025"/>
    <lineage>
        <taxon>Bacteria</taxon>
        <taxon>Pseudomonadati</taxon>
        <taxon>Myxococcota</taxon>
        <taxon>Polyangia</taxon>
        <taxon>Haliangiales</taxon>
        <taxon>Kofleriaceae</taxon>
        <taxon>Haliangium</taxon>
    </lineage>
</organism>
<feature type="transmembrane region" description="Helical" evidence="2">
    <location>
        <begin position="305"/>
        <end position="325"/>
    </location>
</feature>
<feature type="signal peptide" evidence="3">
    <location>
        <begin position="1"/>
        <end position="28"/>
    </location>
</feature>
<keyword evidence="2" id="KW-0472">Membrane</keyword>
<evidence type="ECO:0000256" key="2">
    <source>
        <dbReference type="SAM" id="Phobius"/>
    </source>
</evidence>
<feature type="region of interest" description="Disordered" evidence="1">
    <location>
        <begin position="30"/>
        <end position="51"/>
    </location>
</feature>
<feature type="transmembrane region" description="Helical" evidence="2">
    <location>
        <begin position="331"/>
        <end position="352"/>
    </location>
</feature>